<dbReference type="EMBL" id="BKCP01013514">
    <property type="protein sequence ID" value="GER57703.1"/>
    <property type="molecule type" value="Genomic_DNA"/>
</dbReference>
<gene>
    <name evidence="1" type="ORF">STAS_35528</name>
</gene>
<name>A0A5A7RKF1_STRAF</name>
<comment type="caution">
    <text evidence="1">The sequence shown here is derived from an EMBL/GenBank/DDBJ whole genome shotgun (WGS) entry which is preliminary data.</text>
</comment>
<keyword evidence="2" id="KW-1185">Reference proteome</keyword>
<sequence>MNLKALEILLSNPEVRATISGLLGKNHTLTLKEGNILEEGDICATAEENLPGTSEFSRAPVERHTVVETRPSTTEALPSTVLPIVVRENLEQTELTAANCNAAQSPQIAEVTGQLHSIKFGSIPSEGCQDLLVPTSLLLPAQSSLSDGGDQVCFNPQLPLQVETYIRAKTSQTGLLTTKVEGKGEENKIGTSHLEFKFQIAEPDCS</sequence>
<evidence type="ECO:0000313" key="2">
    <source>
        <dbReference type="Proteomes" id="UP000325081"/>
    </source>
</evidence>
<accession>A0A5A7RKF1</accession>
<dbReference type="AlphaFoldDB" id="A0A5A7RKF1"/>
<evidence type="ECO:0000313" key="1">
    <source>
        <dbReference type="EMBL" id="GER57703.1"/>
    </source>
</evidence>
<organism evidence="1 2">
    <name type="scientific">Striga asiatica</name>
    <name type="common">Asiatic witchweed</name>
    <name type="synonym">Buchnera asiatica</name>
    <dbReference type="NCBI Taxonomy" id="4170"/>
    <lineage>
        <taxon>Eukaryota</taxon>
        <taxon>Viridiplantae</taxon>
        <taxon>Streptophyta</taxon>
        <taxon>Embryophyta</taxon>
        <taxon>Tracheophyta</taxon>
        <taxon>Spermatophyta</taxon>
        <taxon>Magnoliopsida</taxon>
        <taxon>eudicotyledons</taxon>
        <taxon>Gunneridae</taxon>
        <taxon>Pentapetalae</taxon>
        <taxon>asterids</taxon>
        <taxon>lamiids</taxon>
        <taxon>Lamiales</taxon>
        <taxon>Orobanchaceae</taxon>
        <taxon>Buchnereae</taxon>
        <taxon>Striga</taxon>
    </lineage>
</organism>
<protein>
    <submittedName>
        <fullName evidence="1">Adenine nucleotide alpha hydrolases-likesuperfamily protein</fullName>
    </submittedName>
</protein>
<reference evidence="2" key="1">
    <citation type="journal article" date="2019" name="Curr. Biol.">
        <title>Genome Sequence of Striga asiatica Provides Insight into the Evolution of Plant Parasitism.</title>
        <authorList>
            <person name="Yoshida S."/>
            <person name="Kim S."/>
            <person name="Wafula E.K."/>
            <person name="Tanskanen J."/>
            <person name="Kim Y.M."/>
            <person name="Honaas L."/>
            <person name="Yang Z."/>
            <person name="Spallek T."/>
            <person name="Conn C.E."/>
            <person name="Ichihashi Y."/>
            <person name="Cheong K."/>
            <person name="Cui S."/>
            <person name="Der J.P."/>
            <person name="Gundlach H."/>
            <person name="Jiao Y."/>
            <person name="Hori C."/>
            <person name="Ishida J.K."/>
            <person name="Kasahara H."/>
            <person name="Kiba T."/>
            <person name="Kim M.S."/>
            <person name="Koo N."/>
            <person name="Laohavisit A."/>
            <person name="Lee Y.H."/>
            <person name="Lumba S."/>
            <person name="McCourt P."/>
            <person name="Mortimer J.C."/>
            <person name="Mutuku J.M."/>
            <person name="Nomura T."/>
            <person name="Sasaki-Sekimoto Y."/>
            <person name="Seto Y."/>
            <person name="Wang Y."/>
            <person name="Wakatake T."/>
            <person name="Sakakibara H."/>
            <person name="Demura T."/>
            <person name="Yamaguchi S."/>
            <person name="Yoneyama K."/>
            <person name="Manabe R.I."/>
            <person name="Nelson D.C."/>
            <person name="Schulman A.H."/>
            <person name="Timko M.P."/>
            <person name="dePamphilis C.W."/>
            <person name="Choi D."/>
            <person name="Shirasu K."/>
        </authorList>
    </citation>
    <scope>NUCLEOTIDE SEQUENCE [LARGE SCALE GENOMIC DNA]</scope>
    <source>
        <strain evidence="2">cv. UVA1</strain>
    </source>
</reference>
<dbReference type="Proteomes" id="UP000325081">
    <property type="component" value="Unassembled WGS sequence"/>
</dbReference>
<keyword evidence="1" id="KW-0378">Hydrolase</keyword>
<proteinExistence type="predicted"/>
<dbReference type="GO" id="GO:0016787">
    <property type="term" value="F:hydrolase activity"/>
    <property type="evidence" value="ECO:0007669"/>
    <property type="project" value="UniProtKB-KW"/>
</dbReference>